<dbReference type="EMBL" id="QOHO01000016">
    <property type="protein sequence ID" value="RFZ79868.1"/>
    <property type="molecule type" value="Genomic_DNA"/>
</dbReference>
<accession>A0A3E2NFS5</accession>
<sequence>MLEEQAILTGDEDIQKPPAWLIDSVAKSEYKRVIKDLKNIKIIGNLDLSNLCGYCNAYSMYRKATKDLSKGDLIVKKISASGSEYDAENPLIMIQKKYAEEMRKFASLCGLTIDSRLKAATIKIDKVENEIEDEFGDI</sequence>
<gene>
    <name evidence="1" type="ORF">DS742_05245</name>
</gene>
<dbReference type="Pfam" id="PF05119">
    <property type="entry name" value="Terminase_4"/>
    <property type="match status" value="1"/>
</dbReference>
<dbReference type="AlphaFoldDB" id="A0A3E2NFS5"/>
<comment type="caution">
    <text evidence="1">The sequence shown here is derived from an EMBL/GenBank/DDBJ whole genome shotgun (WGS) entry which is preliminary data.</text>
</comment>
<protein>
    <submittedName>
        <fullName evidence="1">Phage terminase small subunit P27 family</fullName>
    </submittedName>
</protein>
<dbReference type="NCBIfam" id="TIGR01558">
    <property type="entry name" value="sm_term_P27"/>
    <property type="match status" value="1"/>
</dbReference>
<organism evidence="1 2">
    <name type="scientific">Lacrimispora amygdalina</name>
    <dbReference type="NCBI Taxonomy" id="253257"/>
    <lineage>
        <taxon>Bacteria</taxon>
        <taxon>Bacillati</taxon>
        <taxon>Bacillota</taxon>
        <taxon>Clostridia</taxon>
        <taxon>Lachnospirales</taxon>
        <taxon>Lachnospiraceae</taxon>
        <taxon>Lacrimispora</taxon>
    </lineage>
</organism>
<dbReference type="OrthoDB" id="6010489at2"/>
<reference evidence="1 2" key="1">
    <citation type="submission" date="2018-07" db="EMBL/GenBank/DDBJ databases">
        <title>New species, Clostridium PI-S10-A1B.</title>
        <authorList>
            <person name="Krishna G."/>
            <person name="Summeta K."/>
            <person name="Shikha S."/>
            <person name="Prabhu P.B."/>
            <person name="Suresh K."/>
        </authorList>
    </citation>
    <scope>NUCLEOTIDE SEQUENCE [LARGE SCALE GENOMIC DNA]</scope>
    <source>
        <strain evidence="1 2">PI-S10-A1B</strain>
    </source>
</reference>
<dbReference type="Proteomes" id="UP000260680">
    <property type="component" value="Unassembled WGS sequence"/>
</dbReference>
<evidence type="ECO:0000313" key="1">
    <source>
        <dbReference type="EMBL" id="RFZ79868.1"/>
    </source>
</evidence>
<dbReference type="InterPro" id="IPR006448">
    <property type="entry name" value="Phage_term_ssu_P27"/>
</dbReference>
<name>A0A3E2NFS5_9FIRM</name>
<proteinExistence type="predicted"/>
<dbReference type="RefSeq" id="WP_117415966.1">
    <property type="nucleotide sequence ID" value="NZ_QOHO01000016.1"/>
</dbReference>
<evidence type="ECO:0000313" key="2">
    <source>
        <dbReference type="Proteomes" id="UP000260680"/>
    </source>
</evidence>